<accession>A0A9I9CCD6</accession>
<name>A0A9I9CCD6_CUCME</name>
<sequence length="64" mass="7459">MVSGVVSGLEKRSGCGWVSNCDERTTKGRTRQWVDARLRRKRDGCGGFFVEVKRTRKKDWGRRR</sequence>
<dbReference type="EnsemblPlants" id="MELO3C000612.2.1">
    <property type="protein sequence ID" value="MELO3C000612.2.1"/>
    <property type="gene ID" value="MELO3C000612.2"/>
</dbReference>
<dbReference type="AlphaFoldDB" id="A0A9I9CCD6"/>
<protein>
    <submittedName>
        <fullName evidence="1">Uncharacterized protein</fullName>
    </submittedName>
</protein>
<organism evidence="1">
    <name type="scientific">Cucumis melo</name>
    <name type="common">Muskmelon</name>
    <dbReference type="NCBI Taxonomy" id="3656"/>
    <lineage>
        <taxon>Eukaryota</taxon>
        <taxon>Viridiplantae</taxon>
        <taxon>Streptophyta</taxon>
        <taxon>Embryophyta</taxon>
        <taxon>Tracheophyta</taxon>
        <taxon>Spermatophyta</taxon>
        <taxon>Magnoliopsida</taxon>
        <taxon>eudicotyledons</taxon>
        <taxon>Gunneridae</taxon>
        <taxon>Pentapetalae</taxon>
        <taxon>rosids</taxon>
        <taxon>fabids</taxon>
        <taxon>Cucurbitales</taxon>
        <taxon>Cucurbitaceae</taxon>
        <taxon>Benincaseae</taxon>
        <taxon>Cucumis</taxon>
    </lineage>
</organism>
<evidence type="ECO:0000313" key="1">
    <source>
        <dbReference type="EnsemblPlants" id="MELO3C000612.2.1"/>
    </source>
</evidence>
<proteinExistence type="predicted"/>
<reference evidence="1" key="1">
    <citation type="submission" date="2023-03" db="UniProtKB">
        <authorList>
            <consortium name="EnsemblPlants"/>
        </authorList>
    </citation>
    <scope>IDENTIFICATION</scope>
</reference>
<dbReference type="Gramene" id="MELO3C000612.2.1">
    <property type="protein sequence ID" value="MELO3C000612.2.1"/>
    <property type="gene ID" value="MELO3C000612.2"/>
</dbReference>